<sequence>MKSKSAKSGFTLIELLVVIAIIAILIALLLPAVQQAREAARRSECKNNMKQLGLALHNYHDTYRMFPSIKGKANNGQTLTPIGVEMRLGPLPRMAGFLEETAIYKEAVQQGHPSGWEYQNPVQYHQIDTLLCPSDIATGALEQGLGKLNYAFCMGDSRINQDHTGNHRKSRGMFANLFKVRIADITDGTSNTIAMAEFVRPYEHGEFGDVRNMNTAFTLAQCLATYDPATQKYTGASFQAYRGWKWSDAFVCFSAFQTVLPPNSPSCSSTSGWAGTVGTQYGVYSASSRHTGGCNVLMADGAVHFISENIDSGSIAATLPTTVDSGPSPYGVWGELGTKAGGEVTTAF</sequence>
<feature type="domain" description="DUF1559" evidence="2">
    <location>
        <begin position="34"/>
        <end position="312"/>
    </location>
</feature>
<accession>A0A517TEA4</accession>
<keyword evidence="1" id="KW-0472">Membrane</keyword>
<dbReference type="NCBIfam" id="TIGR04294">
    <property type="entry name" value="pre_pil_HX9DG"/>
    <property type="match status" value="1"/>
</dbReference>
<dbReference type="Gene3D" id="3.30.700.10">
    <property type="entry name" value="Glycoprotein, Type 4 Pilin"/>
    <property type="match status" value="1"/>
</dbReference>
<dbReference type="Pfam" id="PF07596">
    <property type="entry name" value="SBP_bac_10"/>
    <property type="match status" value="1"/>
</dbReference>
<proteinExistence type="predicted"/>
<dbReference type="EMBL" id="CP036316">
    <property type="protein sequence ID" value="QDT66708.1"/>
    <property type="molecule type" value="Genomic_DNA"/>
</dbReference>
<dbReference type="Proteomes" id="UP000319976">
    <property type="component" value="Chromosome"/>
</dbReference>
<dbReference type="RefSeq" id="WP_145266004.1">
    <property type="nucleotide sequence ID" value="NZ_CP036316.1"/>
</dbReference>
<keyword evidence="4" id="KW-1185">Reference proteome</keyword>
<keyword evidence="1" id="KW-1133">Transmembrane helix</keyword>
<dbReference type="PANTHER" id="PTHR30093:SF2">
    <property type="entry name" value="TYPE II SECRETION SYSTEM PROTEIN H"/>
    <property type="match status" value="1"/>
</dbReference>
<dbReference type="AlphaFoldDB" id="A0A517TEA4"/>
<dbReference type="InterPro" id="IPR012902">
    <property type="entry name" value="N_methyl_site"/>
</dbReference>
<dbReference type="PROSITE" id="PS00409">
    <property type="entry name" value="PROKAR_NTER_METHYL"/>
    <property type="match status" value="1"/>
</dbReference>
<feature type="transmembrane region" description="Helical" evidence="1">
    <location>
        <begin position="12"/>
        <end position="33"/>
    </location>
</feature>
<dbReference type="SUPFAM" id="SSF54523">
    <property type="entry name" value="Pili subunits"/>
    <property type="match status" value="1"/>
</dbReference>
<name>A0A517TEA4_9PLAN</name>
<gene>
    <name evidence="3" type="ORF">V22_39790</name>
</gene>
<protein>
    <submittedName>
        <fullName evidence="3">Putative major pilin subunit</fullName>
    </submittedName>
</protein>
<dbReference type="Pfam" id="PF07963">
    <property type="entry name" value="N_methyl"/>
    <property type="match status" value="1"/>
</dbReference>
<dbReference type="OrthoDB" id="241541at2"/>
<dbReference type="NCBIfam" id="TIGR02532">
    <property type="entry name" value="IV_pilin_GFxxxE"/>
    <property type="match status" value="1"/>
</dbReference>
<keyword evidence="1" id="KW-0812">Transmembrane</keyword>
<reference evidence="3 4" key="1">
    <citation type="submission" date="2019-02" db="EMBL/GenBank/DDBJ databases">
        <title>Deep-cultivation of Planctomycetes and their phenomic and genomic characterization uncovers novel biology.</title>
        <authorList>
            <person name="Wiegand S."/>
            <person name="Jogler M."/>
            <person name="Boedeker C."/>
            <person name="Pinto D."/>
            <person name="Vollmers J."/>
            <person name="Rivas-Marin E."/>
            <person name="Kohn T."/>
            <person name="Peeters S.H."/>
            <person name="Heuer A."/>
            <person name="Rast P."/>
            <person name="Oberbeckmann S."/>
            <person name="Bunk B."/>
            <person name="Jeske O."/>
            <person name="Meyerdierks A."/>
            <person name="Storesund J.E."/>
            <person name="Kallscheuer N."/>
            <person name="Luecker S."/>
            <person name="Lage O.M."/>
            <person name="Pohl T."/>
            <person name="Merkel B.J."/>
            <person name="Hornburger P."/>
            <person name="Mueller R.-W."/>
            <person name="Bruemmer F."/>
            <person name="Labrenz M."/>
            <person name="Spormann A.M."/>
            <person name="Op den Camp H."/>
            <person name="Overmann J."/>
            <person name="Amann R."/>
            <person name="Jetten M.S.M."/>
            <person name="Mascher T."/>
            <person name="Medema M.H."/>
            <person name="Devos D.P."/>
            <person name="Kaster A.-K."/>
            <person name="Ovreas L."/>
            <person name="Rohde M."/>
            <person name="Galperin M.Y."/>
            <person name="Jogler C."/>
        </authorList>
    </citation>
    <scope>NUCLEOTIDE SEQUENCE [LARGE SCALE GENOMIC DNA]</scope>
    <source>
        <strain evidence="3 4">V22</strain>
    </source>
</reference>
<evidence type="ECO:0000313" key="4">
    <source>
        <dbReference type="Proteomes" id="UP000319976"/>
    </source>
</evidence>
<dbReference type="InterPro" id="IPR011453">
    <property type="entry name" value="DUF1559"/>
</dbReference>
<evidence type="ECO:0000259" key="2">
    <source>
        <dbReference type="Pfam" id="PF07596"/>
    </source>
</evidence>
<dbReference type="InterPro" id="IPR045584">
    <property type="entry name" value="Pilin-like"/>
</dbReference>
<evidence type="ECO:0000313" key="3">
    <source>
        <dbReference type="EMBL" id="QDT66708.1"/>
    </source>
</evidence>
<evidence type="ECO:0000256" key="1">
    <source>
        <dbReference type="SAM" id="Phobius"/>
    </source>
</evidence>
<dbReference type="KEGG" id="chya:V22_39790"/>
<organism evidence="3 4">
    <name type="scientific">Calycomorphotria hydatis</name>
    <dbReference type="NCBI Taxonomy" id="2528027"/>
    <lineage>
        <taxon>Bacteria</taxon>
        <taxon>Pseudomonadati</taxon>
        <taxon>Planctomycetota</taxon>
        <taxon>Planctomycetia</taxon>
        <taxon>Planctomycetales</taxon>
        <taxon>Planctomycetaceae</taxon>
        <taxon>Calycomorphotria</taxon>
    </lineage>
</organism>
<dbReference type="PANTHER" id="PTHR30093">
    <property type="entry name" value="GENERAL SECRETION PATHWAY PROTEIN G"/>
    <property type="match status" value="1"/>
</dbReference>
<dbReference type="InterPro" id="IPR027558">
    <property type="entry name" value="Pre_pil_HX9DG_C"/>
</dbReference>